<gene>
    <name evidence="3" type="ORF">J2X21_002399</name>
</gene>
<evidence type="ECO:0000256" key="2">
    <source>
        <dbReference type="SAM" id="Phobius"/>
    </source>
</evidence>
<feature type="compositionally biased region" description="Low complexity" evidence="1">
    <location>
        <begin position="194"/>
        <end position="215"/>
    </location>
</feature>
<dbReference type="RefSeq" id="WP_310328741.1">
    <property type="nucleotide sequence ID" value="NZ_JAVDXV010000004.1"/>
</dbReference>
<dbReference type="EMBL" id="JAVDXV010000004">
    <property type="protein sequence ID" value="MDR7333265.1"/>
    <property type="molecule type" value="Genomic_DNA"/>
</dbReference>
<comment type="caution">
    <text evidence="3">The sequence shown here is derived from an EMBL/GenBank/DDBJ whole genome shotgun (WGS) entry which is preliminary data.</text>
</comment>
<proteinExistence type="predicted"/>
<feature type="transmembrane region" description="Helical" evidence="2">
    <location>
        <begin position="16"/>
        <end position="34"/>
    </location>
</feature>
<evidence type="ECO:0000313" key="3">
    <source>
        <dbReference type="EMBL" id="MDR7333265.1"/>
    </source>
</evidence>
<feature type="transmembrane region" description="Helical" evidence="2">
    <location>
        <begin position="72"/>
        <end position="90"/>
    </location>
</feature>
<reference evidence="3 4" key="1">
    <citation type="submission" date="2023-07" db="EMBL/GenBank/DDBJ databases">
        <title>Sorghum-associated microbial communities from plants grown in Nebraska, USA.</title>
        <authorList>
            <person name="Schachtman D."/>
        </authorList>
    </citation>
    <scope>NUCLEOTIDE SEQUENCE [LARGE SCALE GENOMIC DNA]</scope>
    <source>
        <strain evidence="3 4">BE316</strain>
    </source>
</reference>
<name>A0ABU2A7Y9_9BURK</name>
<accession>A0ABU2A7Y9</accession>
<sequence>MTFAGMVFAEMDVWDWVGLGSLLVVALALLVGVARGQLKLGPLPIEERLARYPASARAVILRGRRPIARWKLALFALVGLGLVYGIELIKPHDTLAWLCGHLGAAETLRLLLLLMFPGLPVVLFLGIAPLVWQSIQILRGGYAPPLHSRPMHDTIAVSGWRAELQGLMGLIVLPAAFLVAQATYDLSQSFDPRSAASPKAAKCPAQPASKDGANQ</sequence>
<protein>
    <submittedName>
        <fullName evidence="3">Uncharacterized protein</fullName>
    </submittedName>
</protein>
<evidence type="ECO:0000313" key="4">
    <source>
        <dbReference type="Proteomes" id="UP001180825"/>
    </source>
</evidence>
<feature type="region of interest" description="Disordered" evidence="1">
    <location>
        <begin position="191"/>
        <end position="215"/>
    </location>
</feature>
<keyword evidence="2" id="KW-1133">Transmembrane helix</keyword>
<organism evidence="3 4">
    <name type="scientific">Roseateles asaccharophilus</name>
    <dbReference type="NCBI Taxonomy" id="582607"/>
    <lineage>
        <taxon>Bacteria</taxon>
        <taxon>Pseudomonadati</taxon>
        <taxon>Pseudomonadota</taxon>
        <taxon>Betaproteobacteria</taxon>
        <taxon>Burkholderiales</taxon>
        <taxon>Sphaerotilaceae</taxon>
        <taxon>Roseateles</taxon>
    </lineage>
</organism>
<feature type="transmembrane region" description="Helical" evidence="2">
    <location>
        <begin position="110"/>
        <end position="132"/>
    </location>
</feature>
<keyword evidence="4" id="KW-1185">Reference proteome</keyword>
<keyword evidence="2" id="KW-0812">Transmembrane</keyword>
<dbReference type="Proteomes" id="UP001180825">
    <property type="component" value="Unassembled WGS sequence"/>
</dbReference>
<evidence type="ECO:0000256" key="1">
    <source>
        <dbReference type="SAM" id="MobiDB-lite"/>
    </source>
</evidence>
<keyword evidence="2" id="KW-0472">Membrane</keyword>